<dbReference type="AlphaFoldDB" id="A0A4Y2HIH2"/>
<keyword evidence="2" id="KW-1185">Reference proteome</keyword>
<gene>
    <name evidence="1" type="ORF">AVEN_79758_1</name>
</gene>
<accession>A0A4Y2HIH2</accession>
<name>A0A4Y2HIH2_ARAVE</name>
<reference evidence="1 2" key="1">
    <citation type="journal article" date="2019" name="Sci. Rep.">
        <title>Orb-weaving spider Araneus ventricosus genome elucidates the spidroin gene catalogue.</title>
        <authorList>
            <person name="Kono N."/>
            <person name="Nakamura H."/>
            <person name="Ohtoshi R."/>
            <person name="Moran D.A.P."/>
            <person name="Shinohara A."/>
            <person name="Yoshida Y."/>
            <person name="Fujiwara M."/>
            <person name="Mori M."/>
            <person name="Tomita M."/>
            <person name="Arakawa K."/>
        </authorList>
    </citation>
    <scope>NUCLEOTIDE SEQUENCE [LARGE SCALE GENOMIC DNA]</scope>
</reference>
<evidence type="ECO:0000313" key="2">
    <source>
        <dbReference type="Proteomes" id="UP000499080"/>
    </source>
</evidence>
<evidence type="ECO:0000313" key="1">
    <source>
        <dbReference type="EMBL" id="GBM65142.1"/>
    </source>
</evidence>
<dbReference type="EMBL" id="BGPR01258803">
    <property type="protein sequence ID" value="GBM65142.1"/>
    <property type="molecule type" value="Genomic_DNA"/>
</dbReference>
<comment type="caution">
    <text evidence="1">The sequence shown here is derived from an EMBL/GenBank/DDBJ whole genome shotgun (WGS) entry which is preliminary data.</text>
</comment>
<organism evidence="1 2">
    <name type="scientific">Araneus ventricosus</name>
    <name type="common">Orbweaver spider</name>
    <name type="synonym">Epeira ventricosa</name>
    <dbReference type="NCBI Taxonomy" id="182803"/>
    <lineage>
        <taxon>Eukaryota</taxon>
        <taxon>Metazoa</taxon>
        <taxon>Ecdysozoa</taxon>
        <taxon>Arthropoda</taxon>
        <taxon>Chelicerata</taxon>
        <taxon>Arachnida</taxon>
        <taxon>Araneae</taxon>
        <taxon>Araneomorphae</taxon>
        <taxon>Entelegynae</taxon>
        <taxon>Araneoidea</taxon>
        <taxon>Araneidae</taxon>
        <taxon>Araneus</taxon>
    </lineage>
</organism>
<dbReference type="OrthoDB" id="8007085at2759"/>
<dbReference type="Proteomes" id="UP000499080">
    <property type="component" value="Unassembled WGS sequence"/>
</dbReference>
<protein>
    <submittedName>
        <fullName evidence="1">Uncharacterized protein</fullName>
    </submittedName>
</protein>
<proteinExistence type="predicted"/>
<sequence>MLNGVNYVFLVSCIIADSPVRSFIKCTVGHNSLHGCEKCTQDGIYLGGTTWQYNKKTIARTDALFKELVHEDHERTKSVLSELDVGLVTQAPLGILYAFGVSRNCEKASSG</sequence>